<accession>A0A0R1TC33</accession>
<dbReference type="GO" id="GO:0003676">
    <property type="term" value="F:nucleic acid binding"/>
    <property type="evidence" value="ECO:0007669"/>
    <property type="project" value="InterPro"/>
</dbReference>
<dbReference type="SMART" id="SM00507">
    <property type="entry name" value="HNHc"/>
    <property type="match status" value="1"/>
</dbReference>
<dbReference type="CDD" id="cd00085">
    <property type="entry name" value="HNHc"/>
    <property type="match status" value="1"/>
</dbReference>
<feature type="domain" description="HNH nuclease" evidence="1">
    <location>
        <begin position="185"/>
        <end position="243"/>
    </location>
</feature>
<dbReference type="InterPro" id="IPR025938">
    <property type="entry name" value="RRXRR_dom"/>
</dbReference>
<sequence>MQNRVFVINKHGEALMPCKPRTARKLLQSGKAKPIKKEPFTIQLLYGASGYKQPINLGVDSGQRHIGLAVTSQDKVLFQSEVELRQDVKKLLERRKTYRQGRRNRKTRYRPMRFLNRIKSRKNNWLPPSVQSKVNHNINWIKRMLTVLPNPELHIEVGKFDMQKMKDPAIKGEGYQKGDLYGYQTVKQYVLARDQYKCQVCKKKGGKYKGKIVKLKIHHIIYRSQGGTNAPANLITVCADCHTYQNHQPGGILYAWYQKKKKVTKPLKGATFMNILRRRLWNAFPDAKFQYGAQTTLQRANLGLAKSHYNDAVTISGIEHISEKPTSIVMFKQFRKKKRFLHEATARKGCKDKEGHRNKNVTSKRNAKNTKEANGFWLNDYVRIKNSKLKGYISGFTGSSCYIKDCLGNYLTLNTYKQTNLSNVEFINHRNNWCNTSISEQRYVME</sequence>
<dbReference type="Gene3D" id="1.10.30.50">
    <property type="match status" value="1"/>
</dbReference>
<dbReference type="InterPro" id="IPR003615">
    <property type="entry name" value="HNH_nuc"/>
</dbReference>
<dbReference type="NCBIfam" id="NF040563">
    <property type="entry name" value="guided_IscB"/>
    <property type="match status" value="1"/>
</dbReference>
<dbReference type="PANTHER" id="PTHR33877:SF2">
    <property type="entry name" value="OS07G0170200 PROTEIN"/>
    <property type="match status" value="1"/>
</dbReference>
<dbReference type="STRING" id="1423740.FC36_GL001125"/>
<proteinExistence type="predicted"/>
<dbReference type="Proteomes" id="UP000051048">
    <property type="component" value="Unassembled WGS sequence"/>
</dbReference>
<dbReference type="InterPro" id="IPR002711">
    <property type="entry name" value="HNH"/>
</dbReference>
<evidence type="ECO:0000313" key="3">
    <source>
        <dbReference type="Proteomes" id="UP000051048"/>
    </source>
</evidence>
<dbReference type="RefSeq" id="WP_025020664.1">
    <property type="nucleotide sequence ID" value="NZ_AZFH01000155.1"/>
</dbReference>
<dbReference type="Pfam" id="PF01844">
    <property type="entry name" value="HNH"/>
    <property type="match status" value="1"/>
</dbReference>
<evidence type="ECO:0000259" key="1">
    <source>
        <dbReference type="SMART" id="SM00507"/>
    </source>
</evidence>
<dbReference type="EMBL" id="AZFH01000155">
    <property type="protein sequence ID" value="KRL78238.1"/>
    <property type="molecule type" value="Genomic_DNA"/>
</dbReference>
<dbReference type="OrthoDB" id="962665at2"/>
<dbReference type="GO" id="GO:0008270">
    <property type="term" value="F:zinc ion binding"/>
    <property type="evidence" value="ECO:0007669"/>
    <property type="project" value="InterPro"/>
</dbReference>
<dbReference type="Pfam" id="PF14239">
    <property type="entry name" value="RRXRR"/>
    <property type="match status" value="1"/>
</dbReference>
<protein>
    <submittedName>
        <fullName evidence="2">Paclitaxel taxanoid biosynthesis susceptibility protein ts1</fullName>
    </submittedName>
</protein>
<dbReference type="GO" id="GO:0004519">
    <property type="term" value="F:endonuclease activity"/>
    <property type="evidence" value="ECO:0007669"/>
    <property type="project" value="InterPro"/>
</dbReference>
<dbReference type="PATRIC" id="fig|1423740.3.peg.1210"/>
<reference evidence="2 3" key="1">
    <citation type="journal article" date="2015" name="Genome Announc.">
        <title>Expanding the biotechnology potential of lactobacilli through comparative genomics of 213 strains and associated genera.</title>
        <authorList>
            <person name="Sun Z."/>
            <person name="Harris H.M."/>
            <person name="McCann A."/>
            <person name="Guo C."/>
            <person name="Argimon S."/>
            <person name="Zhang W."/>
            <person name="Yang X."/>
            <person name="Jeffery I.B."/>
            <person name="Cooney J.C."/>
            <person name="Kagawa T.F."/>
            <person name="Liu W."/>
            <person name="Song Y."/>
            <person name="Salvetti E."/>
            <person name="Wrobel A."/>
            <person name="Rasinkangas P."/>
            <person name="Parkhill J."/>
            <person name="Rea M.C."/>
            <person name="O'Sullivan O."/>
            <person name="Ritari J."/>
            <person name="Douillard F.P."/>
            <person name="Paul Ross R."/>
            <person name="Yang R."/>
            <person name="Briner A.E."/>
            <person name="Felis G.E."/>
            <person name="de Vos W.M."/>
            <person name="Barrangou R."/>
            <person name="Klaenhammer T.R."/>
            <person name="Caufield P.W."/>
            <person name="Cui Y."/>
            <person name="Zhang H."/>
            <person name="O'Toole P.W."/>
        </authorList>
    </citation>
    <scope>NUCLEOTIDE SEQUENCE [LARGE SCALE GENOMIC DNA]</scope>
    <source>
        <strain evidence="2 3">DSM 15833</strain>
    </source>
</reference>
<comment type="caution">
    <text evidence="2">The sequence shown here is derived from an EMBL/GenBank/DDBJ whole genome shotgun (WGS) entry which is preliminary data.</text>
</comment>
<dbReference type="InterPro" id="IPR052892">
    <property type="entry name" value="NA-targeting_endonuclease"/>
</dbReference>
<dbReference type="AlphaFoldDB" id="A0A0R1TC33"/>
<organism evidence="2 3">
    <name type="scientific">Ligilactobacillus equi DSM 15833 = JCM 10991</name>
    <dbReference type="NCBI Taxonomy" id="1423740"/>
    <lineage>
        <taxon>Bacteria</taxon>
        <taxon>Bacillati</taxon>
        <taxon>Bacillota</taxon>
        <taxon>Bacilli</taxon>
        <taxon>Lactobacillales</taxon>
        <taxon>Lactobacillaceae</taxon>
        <taxon>Ligilactobacillus</taxon>
    </lineage>
</organism>
<dbReference type="PANTHER" id="PTHR33877">
    <property type="entry name" value="SLL1193 PROTEIN"/>
    <property type="match status" value="1"/>
</dbReference>
<evidence type="ECO:0000313" key="2">
    <source>
        <dbReference type="EMBL" id="KRL78238.1"/>
    </source>
</evidence>
<name>A0A0R1TC33_9LACO</name>
<gene>
    <name evidence="2" type="ORF">FC36_GL001125</name>
</gene>
<dbReference type="InterPro" id="IPR047693">
    <property type="entry name" value="RNA-guided_IscB-like"/>
</dbReference>